<evidence type="ECO:0000259" key="3">
    <source>
        <dbReference type="Pfam" id="PF07687"/>
    </source>
</evidence>
<dbReference type="InterPro" id="IPR011650">
    <property type="entry name" value="Peptidase_M20_dimer"/>
</dbReference>
<dbReference type="Proteomes" id="UP000694001">
    <property type="component" value="Chromosome"/>
</dbReference>
<dbReference type="Pfam" id="PF01546">
    <property type="entry name" value="Peptidase_M20"/>
    <property type="match status" value="1"/>
</dbReference>
<dbReference type="PROSITE" id="PS00759">
    <property type="entry name" value="ARGE_DAPE_CPG2_2"/>
    <property type="match status" value="1"/>
</dbReference>
<evidence type="ECO:0000313" key="4">
    <source>
        <dbReference type="EMBL" id="QXM24608.1"/>
    </source>
</evidence>
<accession>A0A975YJM3</accession>
<keyword evidence="5" id="KW-1185">Reference proteome</keyword>
<keyword evidence="2" id="KW-0862">Zinc</keyword>
<keyword evidence="1" id="KW-0378">Hydrolase</keyword>
<dbReference type="KEGG" id="elio:KO353_15470"/>
<dbReference type="InterPro" id="IPR002933">
    <property type="entry name" value="Peptidase_M20"/>
</dbReference>
<sequence length="402" mass="42092">MTDHDLILETAKALIAIPSETPPSDTRAVADEAARILAAIPDVEVTRHVRREPVHNLVAVLRGGRPGRRIVLSGHLDTYPAGDEARWESPPYAPEARDGRLFGRGSADMKGGIAAAIAVLSALAGRRDWPGEVVLALAGDEESMGRDGTLFLLETVPALRGDACIVVDAGSPAVIRFGEKGMVWLTLQAEGRAAHGAHVHRGVNAAELVVEAVRRLLALRDLPVALPAEVARAIAAARDVSERFGGQGEAETLSRLTVNLGRVAAGTSTNLVPERAEAGLDIRLPPGTTTEAVIAAARSAIADLPRVTLSVDVAWEPTVTPPDHPLFEALACAAEAVLGRRPVLNLRVGGSDARLFRLFGIPTAVFGPTPHGMGGADEHVELAELFAVADALEAAVRALLAA</sequence>
<dbReference type="InterPro" id="IPR001261">
    <property type="entry name" value="ArgE/DapE_CS"/>
</dbReference>
<gene>
    <name evidence="4" type="ORF">KO353_15470</name>
</gene>
<dbReference type="InterPro" id="IPR050072">
    <property type="entry name" value="Peptidase_M20A"/>
</dbReference>
<name>A0A975YJM3_9PROT</name>
<dbReference type="RefSeq" id="WP_218285665.1">
    <property type="nucleotide sequence ID" value="NZ_CP076448.1"/>
</dbReference>
<proteinExistence type="predicted"/>
<dbReference type="EMBL" id="CP076448">
    <property type="protein sequence ID" value="QXM24608.1"/>
    <property type="molecule type" value="Genomic_DNA"/>
</dbReference>
<evidence type="ECO:0000256" key="2">
    <source>
        <dbReference type="ARBA" id="ARBA00022833"/>
    </source>
</evidence>
<organism evidence="4 5">
    <name type="scientific">Elioraea tepida</name>
    <dbReference type="NCBI Taxonomy" id="2843330"/>
    <lineage>
        <taxon>Bacteria</taxon>
        <taxon>Pseudomonadati</taxon>
        <taxon>Pseudomonadota</taxon>
        <taxon>Alphaproteobacteria</taxon>
        <taxon>Acetobacterales</taxon>
        <taxon>Elioraeaceae</taxon>
        <taxon>Elioraea</taxon>
    </lineage>
</organism>
<dbReference type="AlphaFoldDB" id="A0A975YJM3"/>
<feature type="domain" description="Peptidase M20 dimerisation" evidence="3">
    <location>
        <begin position="178"/>
        <end position="303"/>
    </location>
</feature>
<dbReference type="PANTHER" id="PTHR43808:SF32">
    <property type="entry name" value="ARGE_DAPE-RELATED DEACYLASE"/>
    <property type="match status" value="1"/>
</dbReference>
<dbReference type="GO" id="GO:0016787">
    <property type="term" value="F:hydrolase activity"/>
    <property type="evidence" value="ECO:0007669"/>
    <property type="project" value="UniProtKB-KW"/>
</dbReference>
<protein>
    <submittedName>
        <fullName evidence="4">M20/M25/M40 family metallo-hydrolase</fullName>
    </submittedName>
</protein>
<evidence type="ECO:0000313" key="5">
    <source>
        <dbReference type="Proteomes" id="UP000694001"/>
    </source>
</evidence>
<evidence type="ECO:0000256" key="1">
    <source>
        <dbReference type="ARBA" id="ARBA00022801"/>
    </source>
</evidence>
<reference evidence="4" key="1">
    <citation type="submission" date="2021-06" db="EMBL/GenBank/DDBJ databases">
        <title>Elioraea tepida, sp. nov., a moderately thermophilic aerobic anoxygenic phototrophic bacterium isolated from an alkaline siliceous hot spring mat community in Yellowstone National Park, WY, USA.</title>
        <authorList>
            <person name="Saini M.K."/>
            <person name="Yoshida S."/>
            <person name="Sebastian A."/>
            <person name="Hirose S."/>
            <person name="Hara E."/>
            <person name="Tamaki H."/>
            <person name="Soulier N.T."/>
            <person name="Albert I."/>
            <person name="Hanada S."/>
            <person name="Bryant D.A."/>
            <person name="Tank M."/>
        </authorList>
    </citation>
    <scope>NUCLEOTIDE SEQUENCE</scope>
    <source>
        <strain evidence="4">MS-P2</strain>
    </source>
</reference>
<dbReference type="Pfam" id="PF07687">
    <property type="entry name" value="M20_dimer"/>
    <property type="match status" value="1"/>
</dbReference>
<dbReference type="PANTHER" id="PTHR43808">
    <property type="entry name" value="ACETYLORNITHINE DEACETYLASE"/>
    <property type="match status" value="1"/>
</dbReference>